<comment type="caution">
    <text evidence="3">The sequence shown here is derived from an EMBL/GenBank/DDBJ whole genome shotgun (WGS) entry which is preliminary data.</text>
</comment>
<dbReference type="AlphaFoldDB" id="A0A7X5VB27"/>
<gene>
    <name evidence="3" type="ORF">BJY22_003657</name>
</gene>
<reference evidence="3 4" key="1">
    <citation type="submission" date="2020-03" db="EMBL/GenBank/DDBJ databases">
        <title>Sequencing the genomes of 1000 actinobacteria strains.</title>
        <authorList>
            <person name="Klenk H.-P."/>
        </authorList>
    </citation>
    <scope>NUCLEOTIDE SEQUENCE [LARGE SCALE GENOMIC DNA]</scope>
    <source>
        <strain evidence="3 4">DSM 45490</strain>
    </source>
</reference>
<keyword evidence="2" id="KW-1133">Transmembrane helix</keyword>
<keyword evidence="4" id="KW-1185">Reference proteome</keyword>
<sequence>MEDGRNGLPRPPRRVPADAGTLTQLEAPSRPAHPSEPQPRQPWIFGRFLAGVLVLAVIVAGGAGAGWFVRQQSLRIDTADVLQTVGPAVVRVLATTCAGSGEASGVLVEGGRVLTATSAVEQPKSIVIVAPDGRIRRANLLATSPDGVAVLQAIGFDETPLSVPPTDPDPMAERALVGHTAAGKQVVNAVGSAADPEPLSQFMNAAKLGGPVVDKSGGLVGVVVGDTVQASTIVGLGKLRGYLAPAPTGLTVAAGGSCEQSRGPQAAIVPQLQVAGTAPAVEAQRLLGNYLTLENQKDFRALQSLYSKGLARSLTEDRDRRSHLTSYFFNPELTDVGPDASYARVSFNVLFAPTAQGAAGRNCNRLDLRYQLVRENGKLVIEKATQMSDPVSCDTD</sequence>
<dbReference type="InterPro" id="IPR009003">
    <property type="entry name" value="Peptidase_S1_PA"/>
</dbReference>
<proteinExistence type="predicted"/>
<dbReference type="RefSeq" id="WP_167208369.1">
    <property type="nucleotide sequence ID" value="NZ_JAASRO010000001.1"/>
</dbReference>
<evidence type="ECO:0000256" key="1">
    <source>
        <dbReference type="SAM" id="MobiDB-lite"/>
    </source>
</evidence>
<evidence type="ECO:0000313" key="3">
    <source>
        <dbReference type="EMBL" id="NIK57940.1"/>
    </source>
</evidence>
<accession>A0A7X5VB27</accession>
<organism evidence="3 4">
    <name type="scientific">Kribbella shirazensis</name>
    <dbReference type="NCBI Taxonomy" id="1105143"/>
    <lineage>
        <taxon>Bacteria</taxon>
        <taxon>Bacillati</taxon>
        <taxon>Actinomycetota</taxon>
        <taxon>Actinomycetes</taxon>
        <taxon>Propionibacteriales</taxon>
        <taxon>Kribbellaceae</taxon>
        <taxon>Kribbella</taxon>
    </lineage>
</organism>
<feature type="transmembrane region" description="Helical" evidence="2">
    <location>
        <begin position="48"/>
        <end position="69"/>
    </location>
</feature>
<evidence type="ECO:0000256" key="2">
    <source>
        <dbReference type="SAM" id="Phobius"/>
    </source>
</evidence>
<dbReference type="SUPFAM" id="SSF50494">
    <property type="entry name" value="Trypsin-like serine proteases"/>
    <property type="match status" value="1"/>
</dbReference>
<dbReference type="InterPro" id="IPR043504">
    <property type="entry name" value="Peptidase_S1_PA_chymotrypsin"/>
</dbReference>
<dbReference type="Proteomes" id="UP000555407">
    <property type="component" value="Unassembled WGS sequence"/>
</dbReference>
<feature type="region of interest" description="Disordered" evidence="1">
    <location>
        <begin position="1"/>
        <end position="39"/>
    </location>
</feature>
<protein>
    <recommendedName>
        <fullName evidence="5">Serine protease</fullName>
    </recommendedName>
</protein>
<name>A0A7X5VB27_9ACTN</name>
<dbReference type="Pfam" id="PF13365">
    <property type="entry name" value="Trypsin_2"/>
    <property type="match status" value="1"/>
</dbReference>
<evidence type="ECO:0008006" key="5">
    <source>
        <dbReference type="Google" id="ProtNLM"/>
    </source>
</evidence>
<dbReference type="EMBL" id="JAASRO010000001">
    <property type="protein sequence ID" value="NIK57940.1"/>
    <property type="molecule type" value="Genomic_DNA"/>
</dbReference>
<dbReference type="Gene3D" id="2.40.10.10">
    <property type="entry name" value="Trypsin-like serine proteases"/>
    <property type="match status" value="1"/>
</dbReference>
<keyword evidence="2" id="KW-0812">Transmembrane</keyword>
<evidence type="ECO:0000313" key="4">
    <source>
        <dbReference type="Proteomes" id="UP000555407"/>
    </source>
</evidence>
<keyword evidence="2" id="KW-0472">Membrane</keyword>